<feature type="region of interest" description="Disordered" evidence="1">
    <location>
        <begin position="220"/>
        <end position="285"/>
    </location>
</feature>
<evidence type="ECO:0000313" key="4">
    <source>
        <dbReference type="Proteomes" id="UP001595840"/>
    </source>
</evidence>
<dbReference type="SUPFAM" id="SSF49879">
    <property type="entry name" value="SMAD/FHA domain"/>
    <property type="match status" value="1"/>
</dbReference>
<name>A0ABV8V4D5_9GAMM</name>
<proteinExistence type="predicted"/>
<sequence length="531" mass="57604">MDLILTVIAEPASTNMLNHTKVFSQKGGTLGRAESNQWVLPDPSRVVSSQHCQIKFDASSYLLLDVSTNGLFVNESEQALGADKPHALKDGDIFTLGDYKLRANLRAVKESTKLPTGLGAVDFLDASDKTTFSAGMEPQLEAQKNAQQFDSWLDGKGPSPAPSSDEWGYNHDNASSPLTKPDTPADPLDYFNQAPQPHIDPLAQFGTPSVSQSAPKWEDDWWKEGTTDDHAEPLSHNISTPKAKSTIPAPSNEFGAPSIAPIVNRTPAIPPAPVNPAPQEHSAAAEPNPFAASAELLHGSTAPNTAAPNNPIPVQQPRPRSNPEPQAPSTVQTPPPKGLIEELGLQELPAAQQSKALSTSMGVVKETIARLIDLLRARNSIKNELRVQRTMIQSVDNNPLKFSATANDAIRTMFSGQGTAFMGPIEAVQDSFDDLSDHQVAVLAGMRAAYQAMFKHFSPKAMEARFAQSGGLLSSKQAKNWIAYSEYYQSLTRDSERTYDDLFGEEFAIAYEKQLADLKNARAMANRSRKP</sequence>
<dbReference type="Proteomes" id="UP001595840">
    <property type="component" value="Unassembled WGS sequence"/>
</dbReference>
<feature type="compositionally biased region" description="Basic and acidic residues" evidence="1">
    <location>
        <begin position="220"/>
        <end position="233"/>
    </location>
</feature>
<dbReference type="Pfam" id="PF20232">
    <property type="entry name" value="T6SS_FHA_C"/>
    <property type="match status" value="1"/>
</dbReference>
<protein>
    <submittedName>
        <fullName evidence="3">Type VI secretion system-associated FHA domain protein TagH</fullName>
    </submittedName>
</protein>
<comment type="caution">
    <text evidence="3">The sequence shown here is derived from an EMBL/GenBank/DDBJ whole genome shotgun (WGS) entry which is preliminary data.</text>
</comment>
<feature type="region of interest" description="Disordered" evidence="1">
    <location>
        <begin position="300"/>
        <end position="338"/>
    </location>
</feature>
<evidence type="ECO:0000256" key="1">
    <source>
        <dbReference type="SAM" id="MobiDB-lite"/>
    </source>
</evidence>
<dbReference type="InterPro" id="IPR046883">
    <property type="entry name" value="T6SS_FHA_C"/>
</dbReference>
<evidence type="ECO:0000313" key="3">
    <source>
        <dbReference type="EMBL" id="MFC4362780.1"/>
    </source>
</evidence>
<gene>
    <name evidence="3" type="primary">tagH</name>
    <name evidence="3" type="ORF">ACFOX3_10720</name>
</gene>
<feature type="compositionally biased region" description="Pro residues" evidence="1">
    <location>
        <begin position="310"/>
        <end position="326"/>
    </location>
</feature>
<dbReference type="RefSeq" id="WP_290264214.1">
    <property type="nucleotide sequence ID" value="NZ_JAUFQG010000006.1"/>
</dbReference>
<dbReference type="InterPro" id="IPR000253">
    <property type="entry name" value="FHA_dom"/>
</dbReference>
<organism evidence="3 4">
    <name type="scientific">Simiduia curdlanivorans</name>
    <dbReference type="NCBI Taxonomy" id="1492769"/>
    <lineage>
        <taxon>Bacteria</taxon>
        <taxon>Pseudomonadati</taxon>
        <taxon>Pseudomonadota</taxon>
        <taxon>Gammaproteobacteria</taxon>
        <taxon>Cellvibrionales</taxon>
        <taxon>Cellvibrionaceae</taxon>
        <taxon>Simiduia</taxon>
    </lineage>
</organism>
<evidence type="ECO:0000259" key="2">
    <source>
        <dbReference type="PROSITE" id="PS50006"/>
    </source>
</evidence>
<feature type="domain" description="FHA" evidence="2">
    <location>
        <begin position="28"/>
        <end position="78"/>
    </location>
</feature>
<dbReference type="Gene3D" id="2.60.200.20">
    <property type="match status" value="1"/>
</dbReference>
<dbReference type="NCBIfam" id="TIGR03354">
    <property type="entry name" value="VI_FHA"/>
    <property type="match status" value="1"/>
</dbReference>
<accession>A0ABV8V4D5</accession>
<feature type="compositionally biased region" description="Low complexity" evidence="1">
    <location>
        <begin position="300"/>
        <end position="309"/>
    </location>
</feature>
<keyword evidence="4" id="KW-1185">Reference proteome</keyword>
<dbReference type="InterPro" id="IPR008984">
    <property type="entry name" value="SMAD_FHA_dom_sf"/>
</dbReference>
<dbReference type="Pfam" id="PF00498">
    <property type="entry name" value="FHA"/>
    <property type="match status" value="1"/>
</dbReference>
<feature type="region of interest" description="Disordered" evidence="1">
    <location>
        <begin position="150"/>
        <end position="185"/>
    </location>
</feature>
<dbReference type="SMART" id="SM00240">
    <property type="entry name" value="FHA"/>
    <property type="match status" value="1"/>
</dbReference>
<reference evidence="4" key="1">
    <citation type="journal article" date="2019" name="Int. J. Syst. Evol. Microbiol.">
        <title>The Global Catalogue of Microorganisms (GCM) 10K type strain sequencing project: providing services to taxonomists for standard genome sequencing and annotation.</title>
        <authorList>
            <consortium name="The Broad Institute Genomics Platform"/>
            <consortium name="The Broad Institute Genome Sequencing Center for Infectious Disease"/>
            <person name="Wu L."/>
            <person name="Ma J."/>
        </authorList>
    </citation>
    <scope>NUCLEOTIDE SEQUENCE [LARGE SCALE GENOMIC DNA]</scope>
    <source>
        <strain evidence="4">CECT 8570</strain>
    </source>
</reference>
<dbReference type="CDD" id="cd00060">
    <property type="entry name" value="FHA"/>
    <property type="match status" value="1"/>
</dbReference>
<dbReference type="InterPro" id="IPR017735">
    <property type="entry name" value="T6SS_FHA"/>
</dbReference>
<dbReference type="PROSITE" id="PS50006">
    <property type="entry name" value="FHA_DOMAIN"/>
    <property type="match status" value="1"/>
</dbReference>
<dbReference type="EMBL" id="JBHSCX010000009">
    <property type="protein sequence ID" value="MFC4362780.1"/>
    <property type="molecule type" value="Genomic_DNA"/>
</dbReference>